<gene>
    <name evidence="1" type="ORF">TTHT_2124</name>
</gene>
<reference evidence="1 2" key="1">
    <citation type="journal article" date="2012" name="Extremophiles">
        <title>Thermotomaculum hydrothermale gen. nov., sp. nov., a novel heterotrophic thermophile within the phylum Acidobacteria from a deep-sea hydrothermal vent chimney in the Southern Okinawa Trough.</title>
        <authorList>
            <person name="Izumi H."/>
            <person name="Nunoura T."/>
            <person name="Miyazaki M."/>
            <person name="Mino S."/>
            <person name="Toki T."/>
            <person name="Takai K."/>
            <person name="Sako Y."/>
            <person name="Sawabe T."/>
            <person name="Nakagawa S."/>
        </authorList>
    </citation>
    <scope>NUCLEOTIDE SEQUENCE [LARGE SCALE GENOMIC DNA]</scope>
    <source>
        <strain evidence="1 2">AC55</strain>
    </source>
</reference>
<sequence>MKTCKNKEVFNLIKENRLKKALKLLGKNKDCYKSHSYSYHLLKGYIAFFEGEIKKSLISLNKANQIKKSQKLVKLISRLKTPDTSTLKAVAILRKEKKENSNTIHSTGTKQQYYTNQYRNSADILLEKLQKLEKLYKSGKISKQEYMEEKYKIINQF</sequence>
<evidence type="ECO:0000313" key="1">
    <source>
        <dbReference type="EMBL" id="BBB33558.1"/>
    </source>
</evidence>
<organism evidence="1 2">
    <name type="scientific">Thermotomaculum hydrothermale</name>
    <dbReference type="NCBI Taxonomy" id="981385"/>
    <lineage>
        <taxon>Bacteria</taxon>
        <taxon>Pseudomonadati</taxon>
        <taxon>Acidobacteriota</taxon>
        <taxon>Holophagae</taxon>
        <taxon>Thermotomaculales</taxon>
        <taxon>Thermotomaculaceae</taxon>
        <taxon>Thermotomaculum</taxon>
    </lineage>
</organism>
<protein>
    <submittedName>
        <fullName evidence="1">Uncharacterized protein</fullName>
    </submittedName>
</protein>
<keyword evidence="2" id="KW-1185">Reference proteome</keyword>
<accession>A0A7R6PGY1</accession>
<dbReference type="Proteomes" id="UP000595564">
    <property type="component" value="Chromosome"/>
</dbReference>
<dbReference type="KEGG" id="thyd:TTHT_2124"/>
<evidence type="ECO:0000313" key="2">
    <source>
        <dbReference type="Proteomes" id="UP000595564"/>
    </source>
</evidence>
<dbReference type="RefSeq" id="WP_201327869.1">
    <property type="nucleotide sequence ID" value="NZ_AP017470.1"/>
</dbReference>
<dbReference type="EMBL" id="AP017470">
    <property type="protein sequence ID" value="BBB33558.1"/>
    <property type="molecule type" value="Genomic_DNA"/>
</dbReference>
<name>A0A7R6PGY1_9BACT</name>
<dbReference type="AlphaFoldDB" id="A0A7R6PGY1"/>
<proteinExistence type="predicted"/>